<dbReference type="KEGG" id="dog:HP555_10855"/>
<dbReference type="GO" id="GO:0003729">
    <property type="term" value="F:mRNA binding"/>
    <property type="evidence" value="ECO:0007669"/>
    <property type="project" value="InterPro"/>
</dbReference>
<reference evidence="1 2" key="1">
    <citation type="submission" date="2020-05" db="EMBL/GenBank/DDBJ databases">
        <title>Complete genome of Desulfobulbus oligotrophicus.</title>
        <authorList>
            <person name="Podar M."/>
        </authorList>
    </citation>
    <scope>NUCLEOTIDE SEQUENCE [LARGE SCALE GENOMIC DNA]</scope>
    <source>
        <strain evidence="1 2">Prop6</strain>
    </source>
</reference>
<dbReference type="InterPro" id="IPR012933">
    <property type="entry name" value="HicA_mRNA_interferase"/>
</dbReference>
<proteinExistence type="predicted"/>
<sequence>MSKHQKIIDLLRSKKAPPGIKWTELKSLLEHFGYVMLKPKGGGSSRKFYHKQKDILFICHQPHPSPCVDKGCIADVSEHLRENEFI</sequence>
<dbReference type="RefSeq" id="WP_199262387.1">
    <property type="nucleotide sequence ID" value="NZ_CP054140.1"/>
</dbReference>
<protein>
    <submittedName>
        <fullName evidence="1">Type II toxin-antitoxin system HicA family toxin</fullName>
    </submittedName>
</protein>
<gene>
    <name evidence="1" type="ORF">HP555_10855</name>
</gene>
<organism evidence="1 2">
    <name type="scientific">Desulfobulbus oligotrophicus</name>
    <dbReference type="NCBI Taxonomy" id="1909699"/>
    <lineage>
        <taxon>Bacteria</taxon>
        <taxon>Pseudomonadati</taxon>
        <taxon>Thermodesulfobacteriota</taxon>
        <taxon>Desulfobulbia</taxon>
        <taxon>Desulfobulbales</taxon>
        <taxon>Desulfobulbaceae</taxon>
        <taxon>Desulfobulbus</taxon>
    </lineage>
</organism>
<dbReference type="EMBL" id="CP054140">
    <property type="protein sequence ID" value="QQG66328.1"/>
    <property type="molecule type" value="Genomic_DNA"/>
</dbReference>
<dbReference type="Proteomes" id="UP000596092">
    <property type="component" value="Chromosome"/>
</dbReference>
<evidence type="ECO:0000313" key="1">
    <source>
        <dbReference type="EMBL" id="QQG66328.1"/>
    </source>
</evidence>
<name>A0A7T5VEC0_9BACT</name>
<dbReference type="Pfam" id="PF07927">
    <property type="entry name" value="HicA_toxin"/>
    <property type="match status" value="1"/>
</dbReference>
<evidence type="ECO:0000313" key="2">
    <source>
        <dbReference type="Proteomes" id="UP000596092"/>
    </source>
</evidence>
<dbReference type="AlphaFoldDB" id="A0A7T5VEC0"/>
<keyword evidence="2" id="KW-1185">Reference proteome</keyword>
<accession>A0A7T5VEC0</accession>